<evidence type="ECO:0000313" key="2">
    <source>
        <dbReference type="Proteomes" id="UP000627781"/>
    </source>
</evidence>
<dbReference type="EMBL" id="JACSRA010000015">
    <property type="protein sequence ID" value="MBD7911789.1"/>
    <property type="molecule type" value="Genomic_DNA"/>
</dbReference>
<dbReference type="Proteomes" id="UP000627781">
    <property type="component" value="Unassembled WGS sequence"/>
</dbReference>
<accession>A0ABR8PUF1</accession>
<gene>
    <name evidence="1" type="ORF">H9661_10500</name>
</gene>
<comment type="caution">
    <text evidence="1">The sequence shown here is derived from an EMBL/GenBank/DDBJ whole genome shotgun (WGS) entry which is preliminary data.</text>
</comment>
<protein>
    <submittedName>
        <fullName evidence="1">Uncharacterized protein</fullName>
    </submittedName>
</protein>
<name>A0ABR8PUF1_9CLOT</name>
<dbReference type="RefSeq" id="WP_191768699.1">
    <property type="nucleotide sequence ID" value="NZ_JACSRA010000015.1"/>
</dbReference>
<reference evidence="1 2" key="1">
    <citation type="submission" date="2020-08" db="EMBL/GenBank/DDBJ databases">
        <title>A Genomic Blueprint of the Chicken Gut Microbiome.</title>
        <authorList>
            <person name="Gilroy R."/>
            <person name="Ravi A."/>
            <person name="Getino M."/>
            <person name="Pursley I."/>
            <person name="Horton D.L."/>
            <person name="Alikhan N.-F."/>
            <person name="Baker D."/>
            <person name="Gharbi K."/>
            <person name="Hall N."/>
            <person name="Watson M."/>
            <person name="Adriaenssens E.M."/>
            <person name="Foster-Nyarko E."/>
            <person name="Jarju S."/>
            <person name="Secka A."/>
            <person name="Antonio M."/>
            <person name="Oren A."/>
            <person name="Chaudhuri R."/>
            <person name="La Ragione R.M."/>
            <person name="Hildebrand F."/>
            <person name="Pallen M.J."/>
        </authorList>
    </citation>
    <scope>NUCLEOTIDE SEQUENCE [LARGE SCALE GENOMIC DNA]</scope>
    <source>
        <strain evidence="1 2">Sa3CVN1</strain>
    </source>
</reference>
<organism evidence="1 2">
    <name type="scientific">Clostridium cibarium</name>
    <dbReference type="NCBI Taxonomy" id="2762247"/>
    <lineage>
        <taxon>Bacteria</taxon>
        <taxon>Bacillati</taxon>
        <taxon>Bacillota</taxon>
        <taxon>Clostridia</taxon>
        <taxon>Eubacteriales</taxon>
        <taxon>Clostridiaceae</taxon>
        <taxon>Clostridium</taxon>
    </lineage>
</organism>
<keyword evidence="2" id="KW-1185">Reference proteome</keyword>
<evidence type="ECO:0000313" key="1">
    <source>
        <dbReference type="EMBL" id="MBD7911789.1"/>
    </source>
</evidence>
<sequence>MDRTIAVFENKKYKAYVCGVDDKINKVELFSQKKGEGFLRLESAYDKYIYVK</sequence>
<proteinExistence type="predicted"/>